<dbReference type="SUPFAM" id="SSF52777">
    <property type="entry name" value="CoA-dependent acyltransferases"/>
    <property type="match status" value="2"/>
</dbReference>
<sequence>MPGPSIGAVSTRGERPVEPATNQLVVDFRGEGSGVEALTWGQRDVWDLMRRTGRTMNIGGTVRAADGETVERTAELLRYMMGRHQALRTRLRAVEGGAPLQVVHGRGEIALEIVDVPGGAGPDEVAEAVRVRYQTTMFDPFQEWPVRMAVIRSRAAVTHVVVMYYHVIVDGFGIDAVVRDLAHMGRPDSPVEGVQPLELARQQREPAAVRQSEKSLRYWERQLRRIPARPAGTPVAPADPSQPRHWEVVCVSPAMALAVRAIAARTGVASGPILLAAYAVALARLTDADAAAVQVVVSNRFRPGFAEAVGSLRQFGVCVIDVTDGTFDEVVARAWSAAIGAYKHGYYDTVAHQELVARIGRDLGDDLDLSCYLNDRRRETRDESAGPAPTPQEILAARPRSTVRWGVREPTYDGAFYLHVEDVPDAIGYTLWGDTHRFAPEAIERCARDMETLIVEAALDPVPAR</sequence>
<dbReference type="InterPro" id="IPR023213">
    <property type="entry name" value="CAT-like_dom_sf"/>
</dbReference>
<evidence type="ECO:0000313" key="2">
    <source>
        <dbReference type="EMBL" id="GAA4260940.1"/>
    </source>
</evidence>
<comment type="caution">
    <text evidence="2">The sequence shown here is derived from an EMBL/GenBank/DDBJ whole genome shotgun (WGS) entry which is preliminary data.</text>
</comment>
<name>A0ABP8DP90_9ACTN</name>
<dbReference type="PANTHER" id="PTHR45527">
    <property type="entry name" value="NONRIBOSOMAL PEPTIDE SYNTHETASE"/>
    <property type="match status" value="1"/>
</dbReference>
<dbReference type="EMBL" id="BAABAT010000043">
    <property type="protein sequence ID" value="GAA4260940.1"/>
    <property type="molecule type" value="Genomic_DNA"/>
</dbReference>
<feature type="domain" description="Condensation" evidence="1">
    <location>
        <begin position="63"/>
        <end position="348"/>
    </location>
</feature>
<dbReference type="Gene3D" id="3.30.559.10">
    <property type="entry name" value="Chloramphenicol acetyltransferase-like domain"/>
    <property type="match status" value="1"/>
</dbReference>
<dbReference type="Gene3D" id="3.30.559.30">
    <property type="entry name" value="Nonribosomal peptide synthetase, condensation domain"/>
    <property type="match status" value="1"/>
</dbReference>
<reference evidence="3" key="1">
    <citation type="journal article" date="2019" name="Int. J. Syst. Evol. Microbiol.">
        <title>The Global Catalogue of Microorganisms (GCM) 10K type strain sequencing project: providing services to taxonomists for standard genome sequencing and annotation.</title>
        <authorList>
            <consortium name="The Broad Institute Genomics Platform"/>
            <consortium name="The Broad Institute Genome Sequencing Center for Infectious Disease"/>
            <person name="Wu L."/>
            <person name="Ma J."/>
        </authorList>
    </citation>
    <scope>NUCLEOTIDE SEQUENCE [LARGE SCALE GENOMIC DNA]</scope>
    <source>
        <strain evidence="3">JCM 17441</strain>
    </source>
</reference>
<dbReference type="Proteomes" id="UP001500620">
    <property type="component" value="Unassembled WGS sequence"/>
</dbReference>
<gene>
    <name evidence="2" type="ORF">GCM10022255_091590</name>
</gene>
<accession>A0ABP8DP90</accession>
<dbReference type="PANTHER" id="PTHR45527:SF1">
    <property type="entry name" value="FATTY ACID SYNTHASE"/>
    <property type="match status" value="1"/>
</dbReference>
<dbReference type="Pfam" id="PF00668">
    <property type="entry name" value="Condensation"/>
    <property type="match status" value="1"/>
</dbReference>
<evidence type="ECO:0000259" key="1">
    <source>
        <dbReference type="Pfam" id="PF00668"/>
    </source>
</evidence>
<protein>
    <recommendedName>
        <fullName evidence="1">Condensation domain-containing protein</fullName>
    </recommendedName>
</protein>
<organism evidence="2 3">
    <name type="scientific">Dactylosporangium darangshiense</name>
    <dbReference type="NCBI Taxonomy" id="579108"/>
    <lineage>
        <taxon>Bacteria</taxon>
        <taxon>Bacillati</taxon>
        <taxon>Actinomycetota</taxon>
        <taxon>Actinomycetes</taxon>
        <taxon>Micromonosporales</taxon>
        <taxon>Micromonosporaceae</taxon>
        <taxon>Dactylosporangium</taxon>
    </lineage>
</organism>
<proteinExistence type="predicted"/>
<dbReference type="InterPro" id="IPR001242">
    <property type="entry name" value="Condensation_dom"/>
</dbReference>
<evidence type="ECO:0000313" key="3">
    <source>
        <dbReference type="Proteomes" id="UP001500620"/>
    </source>
</evidence>
<keyword evidence="3" id="KW-1185">Reference proteome</keyword>